<name>A0A0R1W449_9LACO</name>
<comment type="caution">
    <text evidence="2">The sequence shown here is derived from an EMBL/GenBank/DDBJ whole genome shotgun (WGS) entry which is preliminary data.</text>
</comment>
<dbReference type="RefSeq" id="WP_010622331.1">
    <property type="nucleotide sequence ID" value="NZ_AZGF01000031.1"/>
</dbReference>
<dbReference type="AlphaFoldDB" id="A0A0R1W449"/>
<keyword evidence="3" id="KW-1185">Reference proteome</keyword>
<dbReference type="InterPro" id="IPR001387">
    <property type="entry name" value="Cro/C1-type_HTH"/>
</dbReference>
<proteinExistence type="predicted"/>
<dbReference type="SMART" id="SM00530">
    <property type="entry name" value="HTH_XRE"/>
    <property type="match status" value="1"/>
</dbReference>
<dbReference type="Pfam" id="PF01381">
    <property type="entry name" value="HTH_3"/>
    <property type="match status" value="1"/>
</dbReference>
<sequence length="103" mass="11328">MTTFERINELSKKRGLSLRAVAKKSGLGETTIYGWKNKNPDSSKLEAVASTLGVSVDYLLGKDSSSAKPKIDLADDDSFIAFYEGKPVSDDDMEIIKRLLRGK</sequence>
<dbReference type="EMBL" id="AZGF01000031">
    <property type="protein sequence ID" value="KRM10179.1"/>
    <property type="molecule type" value="Genomic_DNA"/>
</dbReference>
<dbReference type="GO" id="GO:0003677">
    <property type="term" value="F:DNA binding"/>
    <property type="evidence" value="ECO:0007669"/>
    <property type="project" value="InterPro"/>
</dbReference>
<dbReference type="Proteomes" id="UP000051820">
    <property type="component" value="Unassembled WGS sequence"/>
</dbReference>
<dbReference type="eggNOG" id="COG1396">
    <property type="taxonomic scope" value="Bacteria"/>
</dbReference>
<dbReference type="PATRIC" id="fig|1423807.3.peg.1476"/>
<accession>A0A0R1W449</accession>
<dbReference type="SUPFAM" id="SSF47413">
    <property type="entry name" value="lambda repressor-like DNA-binding domains"/>
    <property type="match status" value="1"/>
</dbReference>
<protein>
    <submittedName>
        <fullName evidence="2">Transcription regulator</fullName>
    </submittedName>
</protein>
<evidence type="ECO:0000259" key="1">
    <source>
        <dbReference type="PROSITE" id="PS50943"/>
    </source>
</evidence>
<dbReference type="STRING" id="1423807.FD16_GL001448"/>
<evidence type="ECO:0000313" key="3">
    <source>
        <dbReference type="Proteomes" id="UP000051820"/>
    </source>
</evidence>
<dbReference type="PROSITE" id="PS50943">
    <property type="entry name" value="HTH_CROC1"/>
    <property type="match status" value="1"/>
</dbReference>
<reference evidence="2 3" key="1">
    <citation type="journal article" date="2015" name="Genome Announc.">
        <title>Expanding the biotechnology potential of lactobacilli through comparative genomics of 213 strains and associated genera.</title>
        <authorList>
            <person name="Sun Z."/>
            <person name="Harris H.M."/>
            <person name="McCann A."/>
            <person name="Guo C."/>
            <person name="Argimon S."/>
            <person name="Zhang W."/>
            <person name="Yang X."/>
            <person name="Jeffery I.B."/>
            <person name="Cooney J.C."/>
            <person name="Kagawa T.F."/>
            <person name="Liu W."/>
            <person name="Song Y."/>
            <person name="Salvetti E."/>
            <person name="Wrobel A."/>
            <person name="Rasinkangas P."/>
            <person name="Parkhill J."/>
            <person name="Rea M.C."/>
            <person name="O'Sullivan O."/>
            <person name="Ritari J."/>
            <person name="Douillard F.P."/>
            <person name="Paul Ross R."/>
            <person name="Yang R."/>
            <person name="Briner A.E."/>
            <person name="Felis G.E."/>
            <person name="de Vos W.M."/>
            <person name="Barrangou R."/>
            <person name="Klaenhammer T.R."/>
            <person name="Caufield P.W."/>
            <person name="Cui Y."/>
            <person name="Zhang H."/>
            <person name="O'Toole P.W."/>
        </authorList>
    </citation>
    <scope>NUCLEOTIDE SEQUENCE [LARGE SCALE GENOMIC DNA]</scope>
    <source>
        <strain evidence="2 3">DSM 5007</strain>
    </source>
</reference>
<evidence type="ECO:0000313" key="2">
    <source>
        <dbReference type="EMBL" id="KRM10179.1"/>
    </source>
</evidence>
<gene>
    <name evidence="2" type="ORF">FD16_GL001448</name>
</gene>
<dbReference type="OrthoDB" id="9805856at2"/>
<dbReference type="InterPro" id="IPR010982">
    <property type="entry name" value="Lambda_DNA-bd_dom_sf"/>
</dbReference>
<organism evidence="2 3">
    <name type="scientific">Paucilactobacillus suebicus DSM 5007 = KCTC 3549</name>
    <dbReference type="NCBI Taxonomy" id="1423807"/>
    <lineage>
        <taxon>Bacteria</taxon>
        <taxon>Bacillati</taxon>
        <taxon>Bacillota</taxon>
        <taxon>Bacilli</taxon>
        <taxon>Lactobacillales</taxon>
        <taxon>Lactobacillaceae</taxon>
        <taxon>Paucilactobacillus</taxon>
    </lineage>
</organism>
<feature type="domain" description="HTH cro/C1-type" evidence="1">
    <location>
        <begin position="7"/>
        <end position="59"/>
    </location>
</feature>
<dbReference type="Gene3D" id="1.10.260.40">
    <property type="entry name" value="lambda repressor-like DNA-binding domains"/>
    <property type="match status" value="1"/>
</dbReference>
<dbReference type="CDD" id="cd00093">
    <property type="entry name" value="HTH_XRE"/>
    <property type="match status" value="1"/>
</dbReference>